<gene>
    <name evidence="1" type="ORF">MKS88_004472</name>
</gene>
<sequence>MVKMIASKNYNFISSMDATKGEEKKLNNEKKRIKRQNEGATDNAVGGSTRYIRKYKKSKKVENIRRNIIQKDSSAIMPEFFKSCTSFLSTSKMKNYENDDNSYNNDAMNDYNNDMGDYNNDKND</sequence>
<evidence type="ECO:0000313" key="1">
    <source>
        <dbReference type="EMBL" id="KAI4836671.1"/>
    </source>
</evidence>
<name>A0ACB9Y4Y8_PLABR</name>
<keyword evidence="2" id="KW-1185">Reference proteome</keyword>
<dbReference type="EMBL" id="CM043780">
    <property type="protein sequence ID" value="KAI4836671.1"/>
    <property type="molecule type" value="Genomic_DNA"/>
</dbReference>
<protein>
    <submittedName>
        <fullName evidence="1">Uncharacterized protein</fullName>
    </submittedName>
</protein>
<dbReference type="Proteomes" id="UP001056978">
    <property type="component" value="Chromosome 12"/>
</dbReference>
<reference evidence="1" key="1">
    <citation type="submission" date="2022-06" db="EMBL/GenBank/DDBJ databases">
        <title>The First Complete Genome of the Simian Malaria Parasite Plasmodium brasilianum.</title>
        <authorList>
            <person name="Bajic M."/>
            <person name="Ravishankar S."/>
        </authorList>
    </citation>
    <scope>NUCLEOTIDE SEQUENCE</scope>
    <source>
        <strain evidence="1">Bolivian I</strain>
    </source>
</reference>
<evidence type="ECO:0000313" key="2">
    <source>
        <dbReference type="Proteomes" id="UP001056978"/>
    </source>
</evidence>
<organism evidence="1 2">
    <name type="scientific">Plasmodium brasilianum</name>
    <dbReference type="NCBI Taxonomy" id="5824"/>
    <lineage>
        <taxon>Eukaryota</taxon>
        <taxon>Sar</taxon>
        <taxon>Alveolata</taxon>
        <taxon>Apicomplexa</taxon>
        <taxon>Aconoidasida</taxon>
        <taxon>Haemosporida</taxon>
        <taxon>Plasmodiidae</taxon>
        <taxon>Plasmodium</taxon>
        <taxon>Plasmodium (Plasmodium)</taxon>
    </lineage>
</organism>
<proteinExistence type="predicted"/>
<accession>A0ACB9Y4Y8</accession>
<comment type="caution">
    <text evidence="1">The sequence shown here is derived from an EMBL/GenBank/DDBJ whole genome shotgun (WGS) entry which is preliminary data.</text>
</comment>